<gene>
    <name evidence="2" type="ORF">H4R18_005226</name>
</gene>
<dbReference type="Proteomes" id="UP001140217">
    <property type="component" value="Unassembled WGS sequence"/>
</dbReference>
<dbReference type="SUPFAM" id="SSF52047">
    <property type="entry name" value="RNI-like"/>
    <property type="match status" value="1"/>
</dbReference>
<accession>A0A9W8H715</accession>
<comment type="caution">
    <text evidence="2">The sequence shown here is derived from an EMBL/GenBank/DDBJ whole genome shotgun (WGS) entry which is preliminary data.</text>
</comment>
<dbReference type="Gene3D" id="3.80.10.10">
    <property type="entry name" value="Ribonuclease Inhibitor"/>
    <property type="match status" value="1"/>
</dbReference>
<evidence type="ECO:0000313" key="3">
    <source>
        <dbReference type="Proteomes" id="UP001140217"/>
    </source>
</evidence>
<dbReference type="InterPro" id="IPR032675">
    <property type="entry name" value="LRR_dom_sf"/>
</dbReference>
<keyword evidence="3" id="KW-1185">Reference proteome</keyword>
<dbReference type="EMBL" id="JANBUL010000301">
    <property type="protein sequence ID" value="KAJ2777278.1"/>
    <property type="molecule type" value="Genomic_DNA"/>
</dbReference>
<organism evidence="2 3">
    <name type="scientific">Coemansia javaensis</name>
    <dbReference type="NCBI Taxonomy" id="2761396"/>
    <lineage>
        <taxon>Eukaryota</taxon>
        <taxon>Fungi</taxon>
        <taxon>Fungi incertae sedis</taxon>
        <taxon>Zoopagomycota</taxon>
        <taxon>Kickxellomycotina</taxon>
        <taxon>Kickxellomycetes</taxon>
        <taxon>Kickxellales</taxon>
        <taxon>Kickxellaceae</taxon>
        <taxon>Coemansia</taxon>
    </lineage>
</organism>
<evidence type="ECO:0000256" key="1">
    <source>
        <dbReference type="SAM" id="MobiDB-lite"/>
    </source>
</evidence>
<proteinExistence type="predicted"/>
<protein>
    <submittedName>
        <fullName evidence="2">Uncharacterized protein</fullName>
    </submittedName>
</protein>
<feature type="non-terminal residue" evidence="2">
    <location>
        <position position="1"/>
    </location>
</feature>
<feature type="region of interest" description="Disordered" evidence="1">
    <location>
        <begin position="98"/>
        <end position="126"/>
    </location>
</feature>
<name>A0A9W8H715_9FUNG</name>
<dbReference type="AlphaFoldDB" id="A0A9W8H715"/>
<evidence type="ECO:0000313" key="2">
    <source>
        <dbReference type="EMBL" id="KAJ2777278.1"/>
    </source>
</evidence>
<reference evidence="2" key="1">
    <citation type="submission" date="2022-07" db="EMBL/GenBank/DDBJ databases">
        <title>Phylogenomic reconstructions and comparative analyses of Kickxellomycotina fungi.</title>
        <authorList>
            <person name="Reynolds N.K."/>
            <person name="Stajich J.E."/>
            <person name="Barry K."/>
            <person name="Grigoriev I.V."/>
            <person name="Crous P."/>
            <person name="Smith M.E."/>
        </authorList>
    </citation>
    <scope>NUCLEOTIDE SEQUENCE</scope>
    <source>
        <strain evidence="2">NBRC 105414</strain>
    </source>
</reference>
<feature type="region of interest" description="Disordered" evidence="1">
    <location>
        <begin position="450"/>
        <end position="469"/>
    </location>
</feature>
<sequence length="577" mass="64205">AFDQPAALKFDVKDDPVAFKRRFDALSRQACHAAIGGHGHKRGAVPAHAGYDTNSALLLQAYRRTMPPVIQAELQAAEAAMRKWRVLRMLAPAVKKDDGPVPMDLDQLPRRRRRGKKTPRDARAREVVEGAEADDNWYQAIVPLLYRVARLGLGKDGEAERCRSGLTLREVVATGHQQGVRQLVVPDVASLLDNCGRLPRVCRVLFYICPELRPARGNLGVEGTARLVDRIKDGFAAIVDAIARTMPGIRSIGINSYRHDGTNSLLRPEAWRIEHLYLNEGLLGHQEPVQLQANPLPSVEVLHVRPCWSFPIGIVLRGSRARLRKLHMNLYLADAERLLNSSVLADGGFPNLESVTTEGHERRQGPQDDLALSWVFRLLANCPRLRTVRIQGSSFSLQQKMCDSIRLPPSVQSLDLNCFSVTIDQAMAIFGACPQLQVAKIWLGVYRPSAGQGHKAKRKGKAEQKPKPVREDLTAAVVSERRARYAGHAPNIRHLVLYQVVVADNSWASDLVLMLASLLPSIARVELPRKMLGQPRSQSEQAAAGFLEHLQQARERPPFSDVAHLRDIDFCLAPRSW</sequence>